<dbReference type="GO" id="GO:0003676">
    <property type="term" value="F:nucleic acid binding"/>
    <property type="evidence" value="ECO:0007669"/>
    <property type="project" value="InterPro"/>
</dbReference>
<dbReference type="Gene3D" id="3.30.420.10">
    <property type="entry name" value="Ribonuclease H-like superfamily/Ribonuclease H"/>
    <property type="match status" value="1"/>
</dbReference>
<protein>
    <submittedName>
        <fullName evidence="1">Uncharacterized protein</fullName>
    </submittedName>
</protein>
<dbReference type="EnsemblMetazoa" id="CJA02096a.1">
    <property type="protein sequence ID" value="CJA02096a.1"/>
    <property type="gene ID" value="WBGene00121299"/>
</dbReference>
<evidence type="ECO:0000313" key="2">
    <source>
        <dbReference type="Proteomes" id="UP000005237"/>
    </source>
</evidence>
<proteinExistence type="predicted"/>
<reference evidence="1" key="2">
    <citation type="submission" date="2022-06" db="UniProtKB">
        <authorList>
            <consortium name="EnsemblMetazoa"/>
        </authorList>
    </citation>
    <scope>IDENTIFICATION</scope>
    <source>
        <strain evidence="1">DF5081</strain>
    </source>
</reference>
<dbReference type="InterPro" id="IPR036397">
    <property type="entry name" value="RNaseH_sf"/>
</dbReference>
<reference evidence="2" key="1">
    <citation type="submission" date="2010-08" db="EMBL/GenBank/DDBJ databases">
        <authorList>
            <consortium name="Caenorhabditis japonica Sequencing Consortium"/>
            <person name="Wilson R.K."/>
        </authorList>
    </citation>
    <scope>NUCLEOTIDE SEQUENCE [LARGE SCALE GENOMIC DNA]</scope>
    <source>
        <strain evidence="2">DF5081</strain>
    </source>
</reference>
<evidence type="ECO:0000313" key="1">
    <source>
        <dbReference type="EnsemblMetazoa" id="CJA02096a.1"/>
    </source>
</evidence>
<sequence length="108" mass="12397">MLSRYIELLPNRQNTRKLLSKADSKSPKRRLAYRKLLPKSVIAGACFTAEGEQGHDSFYPTVESLKLALLNTWDDIDDNYLRRTVDSVPDRLKACIEAKGFNFEHVLK</sequence>
<organism evidence="1 2">
    <name type="scientific">Caenorhabditis japonica</name>
    <dbReference type="NCBI Taxonomy" id="281687"/>
    <lineage>
        <taxon>Eukaryota</taxon>
        <taxon>Metazoa</taxon>
        <taxon>Ecdysozoa</taxon>
        <taxon>Nematoda</taxon>
        <taxon>Chromadorea</taxon>
        <taxon>Rhabditida</taxon>
        <taxon>Rhabditina</taxon>
        <taxon>Rhabditomorpha</taxon>
        <taxon>Rhabditoidea</taxon>
        <taxon>Rhabditidae</taxon>
        <taxon>Peloderinae</taxon>
        <taxon>Caenorhabditis</taxon>
    </lineage>
</organism>
<dbReference type="PANTHER" id="PTHR46068">
    <property type="entry name" value="PROTEIN CBG27172"/>
    <property type="match status" value="1"/>
</dbReference>
<dbReference type="AlphaFoldDB" id="A0A8R1HMS3"/>
<accession>A0A8R1HMS3</accession>
<name>A0A8R1HMS3_CAEJA</name>
<dbReference type="Proteomes" id="UP000005237">
    <property type="component" value="Unassembled WGS sequence"/>
</dbReference>
<dbReference type="PANTHER" id="PTHR46068:SF1">
    <property type="entry name" value="TRANSPOSASE IS30-LIKE HTH DOMAIN-CONTAINING PROTEIN"/>
    <property type="match status" value="1"/>
</dbReference>
<keyword evidence="2" id="KW-1185">Reference proteome</keyword>